<dbReference type="PANTHER" id="PTHR43180">
    <property type="entry name" value="3-OXOACYL-(ACYL-CARRIER-PROTEIN) REDUCTASE (AFU_ORTHOLOGUE AFUA_6G11210)"/>
    <property type="match status" value="1"/>
</dbReference>
<dbReference type="PRINTS" id="PR00080">
    <property type="entry name" value="SDRFAMILY"/>
</dbReference>
<dbReference type="InterPro" id="IPR036291">
    <property type="entry name" value="NAD(P)-bd_dom_sf"/>
</dbReference>
<dbReference type="SUPFAM" id="SSF51735">
    <property type="entry name" value="NAD(P)-binding Rossmann-fold domains"/>
    <property type="match status" value="1"/>
</dbReference>
<keyword evidence="5" id="KW-0753">Steroid metabolism</keyword>
<dbReference type="EMBL" id="JAAXLA010000027">
    <property type="protein sequence ID" value="NMH98771.1"/>
    <property type="molecule type" value="Genomic_DNA"/>
</dbReference>
<organism evidence="6 7">
    <name type="scientific">Pseudonocardia acidicola</name>
    <dbReference type="NCBI Taxonomy" id="2724939"/>
    <lineage>
        <taxon>Bacteria</taxon>
        <taxon>Bacillati</taxon>
        <taxon>Actinomycetota</taxon>
        <taxon>Actinomycetes</taxon>
        <taxon>Pseudonocardiales</taxon>
        <taxon>Pseudonocardiaceae</taxon>
        <taxon>Pseudonocardia</taxon>
    </lineage>
</organism>
<comment type="caution">
    <text evidence="6">The sequence shown here is derived from an EMBL/GenBank/DDBJ whole genome shotgun (WGS) entry which is preliminary data.</text>
</comment>
<evidence type="ECO:0000313" key="7">
    <source>
        <dbReference type="Proteomes" id="UP000820669"/>
    </source>
</evidence>
<dbReference type="EC" id="1.1.1.47" evidence="6"/>
<sequence length="281" mass="28491">MGDGKAALVTGGASGIGRATVARLLAEGWQVVLADLNAETGKATADELGATFVRTDVAQEDDVAAAVAATVDAFGRIDCVVNNAGVGGAFGALTEIEVQDWDYTFAVLVRSVFLGIKHGALAMRAAGRGGSIVNTASVAAFSGGAGPQAYSAAKAAVLNLGKVAAAELGADRIRVNTVCPGLIVTPLIGDAVDAARSVMDEAQPWPDLGRPEDVAEVIVFLASDASRFVTGEEITVDGGLRAAGPRMHAAYGGDPRGRGLVGVNRGTTGEPPVIRRRVEPS</sequence>
<protein>
    <submittedName>
        <fullName evidence="6">Glucose 1-dehydrogenase</fullName>
        <ecNumber evidence="6">1.1.1.47</ecNumber>
    </submittedName>
</protein>
<dbReference type="RefSeq" id="WP_169382220.1">
    <property type="nucleotide sequence ID" value="NZ_JAAXLA010000027.1"/>
</dbReference>
<dbReference type="NCBIfam" id="NF005559">
    <property type="entry name" value="PRK07231.1"/>
    <property type="match status" value="1"/>
</dbReference>
<dbReference type="PANTHER" id="PTHR43180:SF28">
    <property type="entry name" value="NAD(P)-BINDING ROSSMANN-FOLD SUPERFAMILY PROTEIN"/>
    <property type="match status" value="1"/>
</dbReference>
<evidence type="ECO:0000256" key="5">
    <source>
        <dbReference type="ARBA" id="ARBA00023221"/>
    </source>
</evidence>
<gene>
    <name evidence="6" type="ORF">HF526_15875</name>
</gene>
<reference evidence="6 7" key="1">
    <citation type="submission" date="2020-04" db="EMBL/GenBank/DDBJ databases">
        <authorList>
            <person name="Klaysubun C."/>
            <person name="Duangmal K."/>
            <person name="Lipun K."/>
        </authorList>
    </citation>
    <scope>NUCLEOTIDE SEQUENCE [LARGE SCALE GENOMIC DNA]</scope>
    <source>
        <strain evidence="6 7">K10HN5</strain>
    </source>
</reference>
<evidence type="ECO:0000256" key="2">
    <source>
        <dbReference type="ARBA" id="ARBA00023002"/>
    </source>
</evidence>
<dbReference type="PRINTS" id="PR00081">
    <property type="entry name" value="GDHRDH"/>
</dbReference>
<evidence type="ECO:0000256" key="1">
    <source>
        <dbReference type="ARBA" id="ARBA00006484"/>
    </source>
</evidence>
<comment type="similarity">
    <text evidence="1">Belongs to the short-chain dehydrogenases/reductases (SDR) family.</text>
</comment>
<keyword evidence="7" id="KW-1185">Reference proteome</keyword>
<evidence type="ECO:0000256" key="3">
    <source>
        <dbReference type="ARBA" id="ARBA00023027"/>
    </source>
</evidence>
<evidence type="ECO:0000256" key="4">
    <source>
        <dbReference type="ARBA" id="ARBA00023098"/>
    </source>
</evidence>
<accession>A0ABX1SB37</accession>
<proteinExistence type="inferred from homology"/>
<dbReference type="Pfam" id="PF13561">
    <property type="entry name" value="adh_short_C2"/>
    <property type="match status" value="1"/>
</dbReference>
<evidence type="ECO:0000313" key="6">
    <source>
        <dbReference type="EMBL" id="NMH98771.1"/>
    </source>
</evidence>
<dbReference type="Proteomes" id="UP000820669">
    <property type="component" value="Unassembled WGS sequence"/>
</dbReference>
<dbReference type="Gene3D" id="3.40.50.720">
    <property type="entry name" value="NAD(P)-binding Rossmann-like Domain"/>
    <property type="match status" value="1"/>
</dbReference>
<dbReference type="GO" id="GO:0047936">
    <property type="term" value="F:glucose 1-dehydrogenase [NAD(P)+] activity"/>
    <property type="evidence" value="ECO:0007669"/>
    <property type="project" value="UniProtKB-EC"/>
</dbReference>
<name>A0ABX1SB37_9PSEU</name>
<keyword evidence="4" id="KW-0443">Lipid metabolism</keyword>
<keyword evidence="3" id="KW-0520">NAD</keyword>
<keyword evidence="2 6" id="KW-0560">Oxidoreductase</keyword>
<dbReference type="InterPro" id="IPR002347">
    <property type="entry name" value="SDR_fam"/>
</dbReference>